<keyword evidence="8 9" id="KW-0472">Membrane</keyword>
<dbReference type="EMBL" id="JBBPCO010000012">
    <property type="protein sequence ID" value="MEK8090525.1"/>
    <property type="molecule type" value="Genomic_DNA"/>
</dbReference>
<dbReference type="Pfam" id="PF00584">
    <property type="entry name" value="SecE"/>
    <property type="match status" value="1"/>
</dbReference>
<dbReference type="HAMAP" id="MF_00422">
    <property type="entry name" value="SecE"/>
    <property type="match status" value="1"/>
</dbReference>
<comment type="similarity">
    <text evidence="9">Belongs to the SecE/SEC61-gamma family.</text>
</comment>
<keyword evidence="2 9" id="KW-0813">Transport</keyword>
<dbReference type="InterPro" id="IPR038379">
    <property type="entry name" value="SecE_sf"/>
</dbReference>
<proteinExistence type="inferred from homology"/>
<keyword evidence="11" id="KW-1185">Reference proteome</keyword>
<comment type="caution">
    <text evidence="9">Lacks conserved residue(s) required for the propagation of feature annotation.</text>
</comment>
<keyword evidence="3 9" id="KW-1003">Cell membrane</keyword>
<sequence>MSERQKMILVGALATLGVLAYFLIPSTQPLAQVAAVLVGVFAAAGVFLTSEKGRGSIVFVREAVAEAGKVVWPSRKEVVQTTGVIMLMVSVIAIFLWMVDFGLLWLVQLIMRQES</sequence>
<gene>
    <name evidence="9 10" type="primary">secE</name>
    <name evidence="10" type="ORF">WOB96_12225</name>
</gene>
<feature type="transmembrane region" description="Helical" evidence="9">
    <location>
        <begin position="30"/>
        <end position="49"/>
    </location>
</feature>
<evidence type="ECO:0000256" key="4">
    <source>
        <dbReference type="ARBA" id="ARBA00022692"/>
    </source>
</evidence>
<keyword evidence="5 9" id="KW-0653">Protein transport</keyword>
<evidence type="ECO:0000256" key="3">
    <source>
        <dbReference type="ARBA" id="ARBA00022475"/>
    </source>
</evidence>
<dbReference type="PRINTS" id="PR01650">
    <property type="entry name" value="SECETRNLCASE"/>
</dbReference>
<dbReference type="RefSeq" id="WP_341371578.1">
    <property type="nucleotide sequence ID" value="NZ_JBBPCO010000012.1"/>
</dbReference>
<dbReference type="InterPro" id="IPR001901">
    <property type="entry name" value="Translocase_SecE/Sec61-g"/>
</dbReference>
<dbReference type="InterPro" id="IPR005807">
    <property type="entry name" value="SecE_bac"/>
</dbReference>
<comment type="function">
    <text evidence="9">Essential subunit of the Sec protein translocation channel SecYEG. Clamps together the 2 halves of SecY. May contact the channel plug during translocation.</text>
</comment>
<dbReference type="PANTHER" id="PTHR33910">
    <property type="entry name" value="PROTEIN TRANSLOCASE SUBUNIT SECE"/>
    <property type="match status" value="1"/>
</dbReference>
<comment type="caution">
    <text evidence="10">The sequence shown here is derived from an EMBL/GenBank/DDBJ whole genome shotgun (WGS) entry which is preliminary data.</text>
</comment>
<feature type="transmembrane region" description="Helical" evidence="9">
    <location>
        <begin position="7"/>
        <end position="24"/>
    </location>
</feature>
<dbReference type="PANTHER" id="PTHR33910:SF1">
    <property type="entry name" value="PROTEIN TRANSLOCASE SUBUNIT SECE"/>
    <property type="match status" value="1"/>
</dbReference>
<comment type="subcellular location">
    <subcellularLocation>
        <location evidence="1">Membrane</location>
    </subcellularLocation>
</comment>
<evidence type="ECO:0000256" key="6">
    <source>
        <dbReference type="ARBA" id="ARBA00022989"/>
    </source>
</evidence>
<dbReference type="NCBIfam" id="TIGR00964">
    <property type="entry name" value="secE_bact"/>
    <property type="match status" value="1"/>
</dbReference>
<evidence type="ECO:0000256" key="8">
    <source>
        <dbReference type="ARBA" id="ARBA00023136"/>
    </source>
</evidence>
<evidence type="ECO:0000256" key="7">
    <source>
        <dbReference type="ARBA" id="ARBA00023010"/>
    </source>
</evidence>
<accession>A0ABU9DCS1</accession>
<dbReference type="Gene3D" id="1.20.5.1030">
    <property type="entry name" value="Preprotein translocase secy subunit"/>
    <property type="match status" value="1"/>
</dbReference>
<keyword evidence="6 9" id="KW-1133">Transmembrane helix</keyword>
<keyword evidence="4 9" id="KW-0812">Transmembrane</keyword>
<evidence type="ECO:0000256" key="1">
    <source>
        <dbReference type="ARBA" id="ARBA00004370"/>
    </source>
</evidence>
<evidence type="ECO:0000313" key="11">
    <source>
        <dbReference type="Proteomes" id="UP001446205"/>
    </source>
</evidence>
<feature type="transmembrane region" description="Helical" evidence="9">
    <location>
        <begin position="84"/>
        <end position="107"/>
    </location>
</feature>
<name>A0ABU9DCS1_9PROT</name>
<dbReference type="Proteomes" id="UP001446205">
    <property type="component" value="Unassembled WGS sequence"/>
</dbReference>
<evidence type="ECO:0000256" key="2">
    <source>
        <dbReference type="ARBA" id="ARBA00022448"/>
    </source>
</evidence>
<organism evidence="10 11">
    <name type="scientific">Thermithiobacillus plumbiphilus</name>
    <dbReference type="NCBI Taxonomy" id="1729899"/>
    <lineage>
        <taxon>Bacteria</taxon>
        <taxon>Pseudomonadati</taxon>
        <taxon>Pseudomonadota</taxon>
        <taxon>Acidithiobacillia</taxon>
        <taxon>Acidithiobacillales</taxon>
        <taxon>Thermithiobacillaceae</taxon>
        <taxon>Thermithiobacillus</taxon>
    </lineage>
</organism>
<keyword evidence="7 9" id="KW-0811">Translocation</keyword>
<protein>
    <recommendedName>
        <fullName evidence="9">Protein translocase subunit SecE</fullName>
    </recommendedName>
</protein>
<evidence type="ECO:0000256" key="5">
    <source>
        <dbReference type="ARBA" id="ARBA00022927"/>
    </source>
</evidence>
<evidence type="ECO:0000256" key="9">
    <source>
        <dbReference type="HAMAP-Rule" id="MF_00422"/>
    </source>
</evidence>
<evidence type="ECO:0000313" key="10">
    <source>
        <dbReference type="EMBL" id="MEK8090525.1"/>
    </source>
</evidence>
<reference evidence="10 11" key="1">
    <citation type="submission" date="2024-04" db="EMBL/GenBank/DDBJ databases">
        <authorList>
            <person name="Abashina T."/>
            <person name="Shaikin A."/>
        </authorList>
    </citation>
    <scope>NUCLEOTIDE SEQUENCE [LARGE SCALE GENOMIC DNA]</scope>
    <source>
        <strain evidence="10 11">AAFK</strain>
    </source>
</reference>
<comment type="subunit">
    <text evidence="9">Component of the Sec protein translocase complex. Heterotrimer consisting of SecY, SecE and SecG subunits. The heterotrimers can form oligomers, although 1 heterotrimer is thought to be able to translocate proteins. Interacts with the ribosome. Interacts with SecDF, and other proteins may be involved. Interacts with SecA.</text>
</comment>